<keyword evidence="2" id="KW-1185">Reference proteome</keyword>
<sequence length="211" mass="24295">MKECNRCYTNKPNEAFKSIKNNKTKELKTCIEYPLLNIIDTSSEEQENKEIAQYLINKISKADHFTWIYHKHEVTKSSIKEENAFSDLPKNMYIAIENLNSTTCELIIYNRQINCQESSITHIQEQEIGHIIEENTVEIDSGDQDLIFKKQTFARKISNLKGSSHVYVVQSIKKCAKNKPDTSPAEIEHAACLEMLKITRAGELNLWSIPV</sequence>
<evidence type="ECO:0000313" key="1">
    <source>
        <dbReference type="EMBL" id="CAG8602769.1"/>
    </source>
</evidence>
<dbReference type="Proteomes" id="UP000789759">
    <property type="component" value="Unassembled WGS sequence"/>
</dbReference>
<evidence type="ECO:0000313" key="2">
    <source>
        <dbReference type="Proteomes" id="UP000789759"/>
    </source>
</evidence>
<reference evidence="1" key="1">
    <citation type="submission" date="2021-06" db="EMBL/GenBank/DDBJ databases">
        <authorList>
            <person name="Kallberg Y."/>
            <person name="Tangrot J."/>
            <person name="Rosling A."/>
        </authorList>
    </citation>
    <scope>NUCLEOTIDE SEQUENCE</scope>
    <source>
        <strain evidence="1">FL966</strain>
    </source>
</reference>
<dbReference type="EMBL" id="CAJVQA010004627">
    <property type="protein sequence ID" value="CAG8602769.1"/>
    <property type="molecule type" value="Genomic_DNA"/>
</dbReference>
<name>A0A9N9CK32_9GLOM</name>
<organism evidence="1 2">
    <name type="scientific">Cetraspora pellucida</name>
    <dbReference type="NCBI Taxonomy" id="1433469"/>
    <lineage>
        <taxon>Eukaryota</taxon>
        <taxon>Fungi</taxon>
        <taxon>Fungi incertae sedis</taxon>
        <taxon>Mucoromycota</taxon>
        <taxon>Glomeromycotina</taxon>
        <taxon>Glomeromycetes</taxon>
        <taxon>Diversisporales</taxon>
        <taxon>Gigasporaceae</taxon>
        <taxon>Cetraspora</taxon>
    </lineage>
</organism>
<dbReference type="AlphaFoldDB" id="A0A9N9CK32"/>
<comment type="caution">
    <text evidence="1">The sequence shown here is derived from an EMBL/GenBank/DDBJ whole genome shotgun (WGS) entry which is preliminary data.</text>
</comment>
<gene>
    <name evidence="1" type="ORF">CPELLU_LOCUS7074</name>
</gene>
<proteinExistence type="predicted"/>
<accession>A0A9N9CK32</accession>
<protein>
    <submittedName>
        <fullName evidence="1">9330_t:CDS:1</fullName>
    </submittedName>
</protein>